<dbReference type="AlphaFoldDB" id="A0A133UFD8"/>
<reference evidence="3 4" key="1">
    <citation type="journal article" date="2016" name="Sci. Rep.">
        <title>Metabolic traits of an uncultured archaeal lineage -MSBL1- from brine pools of the Red Sea.</title>
        <authorList>
            <person name="Mwirichia R."/>
            <person name="Alam I."/>
            <person name="Rashid M."/>
            <person name="Vinu M."/>
            <person name="Ba-Alawi W."/>
            <person name="Anthony Kamau A."/>
            <person name="Kamanda Ngugi D."/>
            <person name="Goker M."/>
            <person name="Klenk H.P."/>
            <person name="Bajic V."/>
            <person name="Stingl U."/>
        </authorList>
    </citation>
    <scope>NUCLEOTIDE SEQUENCE [LARGE SCALE GENOMIC DNA]</scope>
    <source>
        <strain evidence="3">SCGC-AAA259E22</strain>
    </source>
</reference>
<sequence length="515" mass="56853">MREWDVSPTSGMCPICIRECEQLCEIGKSALRGREVLYPRPELFGQSTAASNKNYVLDWSHFQILTTTRGAQGIEEDSDKAIFPNVDISTEVGGVPLKVPIFTAGLGSTDVAKNNWNGLAEGAAISGTIQVIGENVCGMDENSKIQNGQVKRSEDMEYRVEAYRRFWDGEHGDIVVQTNVEDQELGVDTYAISNLGVDIIERKWGQGAKAIGGEVRIRDLDKARKLKERGYIVLPDPDNKTVQRAFREGRFKSFERHSRVGMPDRKGFIEDVEWLRDQGAERVFLKTGAYRPADVAYTLKVASESGIDLVTFDGAGGGTGMSPVPMMQECSTPTVYLQAQVLKAIQILKEENKHVPDIAMAGGFTNETQILKSIAMSNFGDGPHVKSIAMARGSISAVMKADYFVELAERGALPADFEREHGDNPEQFLIATTELQEKLGEDYEELSPGAVGLYSYYVDRMGTGLQQLMAGSRKFDLGLVDRTDLASLTQMGSRVTGIPTFDEVESDVFERIVRE</sequence>
<evidence type="ECO:0000259" key="2">
    <source>
        <dbReference type="Pfam" id="PF01645"/>
    </source>
</evidence>
<organism evidence="3 4">
    <name type="scientific">candidate division MSBL1 archaeon SCGC-AAA259E22</name>
    <dbReference type="NCBI Taxonomy" id="1698265"/>
    <lineage>
        <taxon>Archaea</taxon>
        <taxon>Methanobacteriati</taxon>
        <taxon>Methanobacteriota</taxon>
        <taxon>candidate division MSBL1</taxon>
    </lineage>
</organism>
<dbReference type="PATRIC" id="fig|1698265.3.peg.632"/>
<dbReference type="Pfam" id="PF01645">
    <property type="entry name" value="Glu_synthase"/>
    <property type="match status" value="1"/>
</dbReference>
<accession>A0A133UFD8</accession>
<dbReference type="Proteomes" id="UP000070657">
    <property type="component" value="Unassembled WGS sequence"/>
</dbReference>
<dbReference type="SUPFAM" id="SSF51395">
    <property type="entry name" value="FMN-linked oxidoreductases"/>
    <property type="match status" value="1"/>
</dbReference>
<keyword evidence="4" id="KW-1185">Reference proteome</keyword>
<dbReference type="GO" id="GO:0006537">
    <property type="term" value="P:glutamate biosynthetic process"/>
    <property type="evidence" value="ECO:0007669"/>
    <property type="project" value="InterPro"/>
</dbReference>
<dbReference type="InterPro" id="IPR002932">
    <property type="entry name" value="Glu_synthdom"/>
</dbReference>
<name>A0A133UFD8_9EURY</name>
<comment type="similarity">
    <text evidence="1">Belongs to the glutamate synthase family.</text>
</comment>
<proteinExistence type="inferred from homology"/>
<dbReference type="Gene3D" id="3.20.20.70">
    <property type="entry name" value="Aldolase class I"/>
    <property type="match status" value="1"/>
</dbReference>
<protein>
    <submittedName>
        <fullName evidence="3">Glutamate synthase</fullName>
    </submittedName>
</protein>
<comment type="caution">
    <text evidence="3">The sequence shown here is derived from an EMBL/GenBank/DDBJ whole genome shotgun (WGS) entry which is preliminary data.</text>
</comment>
<dbReference type="EMBL" id="LHXP01000038">
    <property type="protein sequence ID" value="KXA92902.1"/>
    <property type="molecule type" value="Genomic_DNA"/>
</dbReference>
<feature type="domain" description="Glutamate synthase" evidence="2">
    <location>
        <begin position="272"/>
        <end position="376"/>
    </location>
</feature>
<evidence type="ECO:0000313" key="4">
    <source>
        <dbReference type="Proteomes" id="UP000070657"/>
    </source>
</evidence>
<dbReference type="GO" id="GO:0015930">
    <property type="term" value="F:glutamate synthase activity"/>
    <property type="evidence" value="ECO:0007669"/>
    <property type="project" value="InterPro"/>
</dbReference>
<evidence type="ECO:0000313" key="3">
    <source>
        <dbReference type="EMBL" id="KXA92902.1"/>
    </source>
</evidence>
<evidence type="ECO:0000256" key="1">
    <source>
        <dbReference type="ARBA" id="ARBA00009716"/>
    </source>
</evidence>
<gene>
    <name evidence="3" type="ORF">AKJ66_03245</name>
</gene>
<dbReference type="InterPro" id="IPR013785">
    <property type="entry name" value="Aldolase_TIM"/>
</dbReference>